<dbReference type="AlphaFoldDB" id="A0AA95KX96"/>
<evidence type="ECO:0000256" key="1">
    <source>
        <dbReference type="ARBA" id="ARBA00001933"/>
    </source>
</evidence>
<dbReference type="Gene3D" id="3.40.640.10">
    <property type="entry name" value="Type I PLP-dependent aspartate aminotransferase-like (Major domain)"/>
    <property type="match status" value="1"/>
</dbReference>
<reference evidence="10" key="1">
    <citation type="submission" date="2023-05" db="EMBL/GenBank/DDBJ databases">
        <title>Comparative genomics of Bacillaceae isolates and their secondary metabolite potential.</title>
        <authorList>
            <person name="Song L."/>
            <person name="Nielsen L.J."/>
            <person name="Mohite O."/>
            <person name="Xu X."/>
            <person name="Weber T."/>
            <person name="Kovacs A.T."/>
        </authorList>
    </citation>
    <scope>NUCLEOTIDE SEQUENCE</scope>
    <source>
        <strain evidence="10">B2_4</strain>
    </source>
</reference>
<dbReference type="InterPro" id="IPR015424">
    <property type="entry name" value="PyrdxlP-dep_Trfase"/>
</dbReference>
<evidence type="ECO:0000313" key="11">
    <source>
        <dbReference type="Proteomes" id="UP001177943"/>
    </source>
</evidence>
<organism evidence="10 11">
    <name type="scientific">Paenibacillus woosongensis</name>
    <dbReference type="NCBI Taxonomy" id="307580"/>
    <lineage>
        <taxon>Bacteria</taxon>
        <taxon>Bacillati</taxon>
        <taxon>Bacillota</taxon>
        <taxon>Bacilli</taxon>
        <taxon>Bacillales</taxon>
        <taxon>Paenibacillaceae</taxon>
        <taxon>Paenibacillus</taxon>
    </lineage>
</organism>
<dbReference type="KEGG" id="pwn:QNH46_08400"/>
<evidence type="ECO:0000256" key="6">
    <source>
        <dbReference type="ARBA" id="ARBA00050776"/>
    </source>
</evidence>
<dbReference type="PANTHER" id="PTHR43586:SF8">
    <property type="entry name" value="CYSTEINE DESULFURASE 1, CHLOROPLASTIC"/>
    <property type="match status" value="1"/>
</dbReference>
<dbReference type="InterPro" id="IPR020578">
    <property type="entry name" value="Aminotrans_V_PyrdxlP_BS"/>
</dbReference>
<dbReference type="InterPro" id="IPR010970">
    <property type="entry name" value="Cys_dSase_SufS"/>
</dbReference>
<dbReference type="PANTHER" id="PTHR43586">
    <property type="entry name" value="CYSTEINE DESULFURASE"/>
    <property type="match status" value="1"/>
</dbReference>
<evidence type="ECO:0000313" key="10">
    <source>
        <dbReference type="EMBL" id="WHX50650.1"/>
    </source>
</evidence>
<dbReference type="Gene3D" id="3.90.1150.10">
    <property type="entry name" value="Aspartate Aminotransferase, domain 1"/>
    <property type="match status" value="1"/>
</dbReference>
<accession>A0AA95KX96</accession>
<evidence type="ECO:0000256" key="3">
    <source>
        <dbReference type="ARBA" id="ARBA00012239"/>
    </source>
</evidence>
<dbReference type="RefSeq" id="WP_283927697.1">
    <property type="nucleotide sequence ID" value="NZ_CP126084.1"/>
</dbReference>
<dbReference type="InterPro" id="IPR000192">
    <property type="entry name" value="Aminotrans_V_dom"/>
</dbReference>
<dbReference type="CDD" id="cd06453">
    <property type="entry name" value="SufS_like"/>
    <property type="match status" value="1"/>
</dbReference>
<dbReference type="NCBIfam" id="TIGR01979">
    <property type="entry name" value="sufS"/>
    <property type="match status" value="1"/>
</dbReference>
<gene>
    <name evidence="10" type="ORF">QNH46_08400</name>
</gene>
<comment type="cofactor">
    <cofactor evidence="1 7">
        <name>pyridoxal 5'-phosphate</name>
        <dbReference type="ChEBI" id="CHEBI:597326"/>
    </cofactor>
</comment>
<dbReference type="EC" id="2.8.1.7" evidence="3 8"/>
<evidence type="ECO:0000256" key="4">
    <source>
        <dbReference type="ARBA" id="ARBA00022679"/>
    </source>
</evidence>
<sequence length="404" mass="44762">MNPALIKEQFPILNQEINGHPLVYLDSAASSQKPRKVLDALKHYYEWDNANVHRGVHTLGSRATDDYESARERVARFINAQHTEEIIFTRGTTTALNLVASSYGHSVLGEGDEIVITPMEHHSNLIPWQQLALKTGAVLKYIPLQPDGSVLLDDVEKTVTPKTKIVAMAYVSNVLGVVNPVKQIAEIAHRHGAVMVVDGAQSTPHMKIDVQDLDCDFYAFSGHKMCAPTGIGVLYGKKRLLEAMEPIEYGGEMIDDVGMFESTWKELPYKFEGGTPIIAGAVGLAAAIDFLEEIGMDEIHRHETKLAAYSIQRLSEIDGVTIYGPREREVGLITFNLDDVHPHDVATVLDASGIAIRAGHHCCQPLMRWLEASATARASFYLYNTEEDIDRLADALIQAKEYFK</sequence>
<dbReference type="InterPro" id="IPR016454">
    <property type="entry name" value="Cysteine_dSase"/>
</dbReference>
<dbReference type="EMBL" id="CP126084">
    <property type="protein sequence ID" value="WHX50650.1"/>
    <property type="molecule type" value="Genomic_DNA"/>
</dbReference>
<evidence type="ECO:0000259" key="9">
    <source>
        <dbReference type="Pfam" id="PF00266"/>
    </source>
</evidence>
<dbReference type="InterPro" id="IPR015421">
    <property type="entry name" value="PyrdxlP-dep_Trfase_major"/>
</dbReference>
<comment type="function">
    <text evidence="8">Catalyzes the removal of elemental sulfur and selenium atoms from L-cysteine, L-cystine, L-selenocysteine, and L-selenocystine to produce L-alanine.</text>
</comment>
<dbReference type="GO" id="GO:0030170">
    <property type="term" value="F:pyridoxal phosphate binding"/>
    <property type="evidence" value="ECO:0007669"/>
    <property type="project" value="UniProtKB-UniRule"/>
</dbReference>
<comment type="catalytic activity">
    <reaction evidence="6 8">
        <text>(sulfur carrier)-H + L-cysteine = (sulfur carrier)-SH + L-alanine</text>
        <dbReference type="Rhea" id="RHEA:43892"/>
        <dbReference type="Rhea" id="RHEA-COMP:14737"/>
        <dbReference type="Rhea" id="RHEA-COMP:14739"/>
        <dbReference type="ChEBI" id="CHEBI:29917"/>
        <dbReference type="ChEBI" id="CHEBI:35235"/>
        <dbReference type="ChEBI" id="CHEBI:57972"/>
        <dbReference type="ChEBI" id="CHEBI:64428"/>
        <dbReference type="EC" id="2.8.1.7"/>
    </reaction>
</comment>
<dbReference type="SUPFAM" id="SSF53383">
    <property type="entry name" value="PLP-dependent transferases"/>
    <property type="match status" value="1"/>
</dbReference>
<feature type="domain" description="Aminotransferase class V" evidence="9">
    <location>
        <begin position="23"/>
        <end position="392"/>
    </location>
</feature>
<dbReference type="PIRSF" id="PIRSF005572">
    <property type="entry name" value="NifS"/>
    <property type="match status" value="1"/>
</dbReference>
<comment type="similarity">
    <text evidence="2 8">Belongs to the class-V pyridoxal-phosphate-dependent aminotransferase family. Csd subfamily.</text>
</comment>
<keyword evidence="5 8" id="KW-0663">Pyridoxal phosphate</keyword>
<evidence type="ECO:0000256" key="2">
    <source>
        <dbReference type="ARBA" id="ARBA00010447"/>
    </source>
</evidence>
<dbReference type="Proteomes" id="UP001177943">
    <property type="component" value="Chromosome"/>
</dbReference>
<name>A0AA95KX96_9BACL</name>
<evidence type="ECO:0000256" key="7">
    <source>
        <dbReference type="RuleBase" id="RU004504"/>
    </source>
</evidence>
<dbReference type="GO" id="GO:0031071">
    <property type="term" value="F:cysteine desulfurase activity"/>
    <property type="evidence" value="ECO:0007669"/>
    <property type="project" value="UniProtKB-UniRule"/>
</dbReference>
<dbReference type="Pfam" id="PF00266">
    <property type="entry name" value="Aminotran_5"/>
    <property type="match status" value="1"/>
</dbReference>
<proteinExistence type="inferred from homology"/>
<evidence type="ECO:0000256" key="8">
    <source>
        <dbReference type="RuleBase" id="RU004506"/>
    </source>
</evidence>
<dbReference type="PROSITE" id="PS00595">
    <property type="entry name" value="AA_TRANSFER_CLASS_5"/>
    <property type="match status" value="1"/>
</dbReference>
<protein>
    <recommendedName>
        <fullName evidence="3 8">Cysteine desulfurase</fullName>
        <ecNumber evidence="3 8">2.8.1.7</ecNumber>
    </recommendedName>
</protein>
<dbReference type="GO" id="GO:0006534">
    <property type="term" value="P:cysteine metabolic process"/>
    <property type="evidence" value="ECO:0007669"/>
    <property type="project" value="UniProtKB-UniRule"/>
</dbReference>
<keyword evidence="4 8" id="KW-0808">Transferase</keyword>
<evidence type="ECO:0000256" key="5">
    <source>
        <dbReference type="ARBA" id="ARBA00022898"/>
    </source>
</evidence>
<dbReference type="InterPro" id="IPR015422">
    <property type="entry name" value="PyrdxlP-dep_Trfase_small"/>
</dbReference>